<feature type="compositionally biased region" description="Basic residues" evidence="1">
    <location>
        <begin position="30"/>
        <end position="40"/>
    </location>
</feature>
<keyword evidence="3" id="KW-1185">Reference proteome</keyword>
<reference evidence="2" key="2">
    <citation type="submission" date="2018-05" db="EMBL/GenBank/DDBJ databases">
        <title>OmerRS3 (Oryza meridionalis Reference Sequence Version 3).</title>
        <authorList>
            <person name="Zhang J."/>
            <person name="Kudrna D."/>
            <person name="Lee S."/>
            <person name="Talag J."/>
            <person name="Welchert J."/>
            <person name="Wing R.A."/>
        </authorList>
    </citation>
    <scope>NUCLEOTIDE SEQUENCE [LARGE SCALE GENOMIC DNA]</scope>
    <source>
        <strain evidence="2">cv. OR44</strain>
    </source>
</reference>
<dbReference type="Gramene" id="OMERI09G07600.1">
    <property type="protein sequence ID" value="OMERI09G07600.1"/>
    <property type="gene ID" value="OMERI09G07600"/>
</dbReference>
<dbReference type="HOGENOM" id="CLU_2268095_0_0_1"/>
<sequence>MARIYEETPLSRWTGTNVMIYCCPVAARKKPRLDRRKNRETRRGVGGGSGDSVGLGVEERDEEVQAARRYQWGLGGRGGGGGLEVEGKDEEEEAAPVAGSRKS</sequence>
<dbReference type="EnsemblPlants" id="OMERI09G07600.1">
    <property type="protein sequence ID" value="OMERI09G07600.1"/>
    <property type="gene ID" value="OMERI09G07600"/>
</dbReference>
<dbReference type="Proteomes" id="UP000008021">
    <property type="component" value="Chromosome 9"/>
</dbReference>
<evidence type="ECO:0000313" key="2">
    <source>
        <dbReference type="EnsemblPlants" id="OMERI09G07600.1"/>
    </source>
</evidence>
<feature type="compositionally biased region" description="Gly residues" evidence="1">
    <location>
        <begin position="44"/>
        <end position="53"/>
    </location>
</feature>
<proteinExistence type="predicted"/>
<evidence type="ECO:0000313" key="3">
    <source>
        <dbReference type="Proteomes" id="UP000008021"/>
    </source>
</evidence>
<reference evidence="2" key="1">
    <citation type="submission" date="2015-04" db="UniProtKB">
        <authorList>
            <consortium name="EnsemblPlants"/>
        </authorList>
    </citation>
    <scope>IDENTIFICATION</scope>
</reference>
<dbReference type="AlphaFoldDB" id="A0A0E0ES11"/>
<protein>
    <submittedName>
        <fullName evidence="2">Uncharacterized protein</fullName>
    </submittedName>
</protein>
<feature type="region of interest" description="Disordered" evidence="1">
    <location>
        <begin position="73"/>
        <end position="103"/>
    </location>
</feature>
<feature type="region of interest" description="Disordered" evidence="1">
    <location>
        <begin position="30"/>
        <end position="57"/>
    </location>
</feature>
<accession>A0A0E0ES11</accession>
<organism evidence="2">
    <name type="scientific">Oryza meridionalis</name>
    <dbReference type="NCBI Taxonomy" id="40149"/>
    <lineage>
        <taxon>Eukaryota</taxon>
        <taxon>Viridiplantae</taxon>
        <taxon>Streptophyta</taxon>
        <taxon>Embryophyta</taxon>
        <taxon>Tracheophyta</taxon>
        <taxon>Spermatophyta</taxon>
        <taxon>Magnoliopsida</taxon>
        <taxon>Liliopsida</taxon>
        <taxon>Poales</taxon>
        <taxon>Poaceae</taxon>
        <taxon>BOP clade</taxon>
        <taxon>Oryzoideae</taxon>
        <taxon>Oryzeae</taxon>
        <taxon>Oryzinae</taxon>
        <taxon>Oryza</taxon>
    </lineage>
</organism>
<name>A0A0E0ES11_9ORYZ</name>
<evidence type="ECO:0000256" key="1">
    <source>
        <dbReference type="SAM" id="MobiDB-lite"/>
    </source>
</evidence>
<feature type="compositionally biased region" description="Gly residues" evidence="1">
    <location>
        <begin position="73"/>
        <end position="84"/>
    </location>
</feature>